<dbReference type="STRING" id="1121298.SAMN05444401_3579"/>
<proteinExistence type="predicted"/>
<organism evidence="1 2">
    <name type="scientific">Clostridium amylolyticum</name>
    <dbReference type="NCBI Taxonomy" id="1121298"/>
    <lineage>
        <taxon>Bacteria</taxon>
        <taxon>Bacillati</taxon>
        <taxon>Bacillota</taxon>
        <taxon>Clostridia</taxon>
        <taxon>Eubacteriales</taxon>
        <taxon>Clostridiaceae</taxon>
        <taxon>Clostridium</taxon>
    </lineage>
</organism>
<dbReference type="Proteomes" id="UP000184080">
    <property type="component" value="Unassembled WGS sequence"/>
</dbReference>
<gene>
    <name evidence="1" type="ORF">SAMN05444401_3579</name>
</gene>
<keyword evidence="2" id="KW-1185">Reference proteome</keyword>
<dbReference type="RefSeq" id="WP_073009880.1">
    <property type="nucleotide sequence ID" value="NZ_FQZO01000006.1"/>
</dbReference>
<dbReference type="AlphaFoldDB" id="A0A1M6L1Z1"/>
<name>A0A1M6L1Z1_9CLOT</name>
<accession>A0A1M6L1Z1</accession>
<dbReference type="EMBL" id="FQZO01000006">
    <property type="protein sequence ID" value="SHJ65240.1"/>
    <property type="molecule type" value="Genomic_DNA"/>
</dbReference>
<sequence length="124" mass="14176">MCKVLKSSIEGIKDSFELDGTEIYGQDGQTVYDIEGLALGEIIEILEIKKDGIKPSKQLIKNPNSLYQIERKYTMEEKHIKKLEEAIMDLRSIDVPNSWDSYIDSAIRLLTGILKEVKETKNEN</sequence>
<evidence type="ECO:0000313" key="1">
    <source>
        <dbReference type="EMBL" id="SHJ65240.1"/>
    </source>
</evidence>
<reference evidence="1 2" key="1">
    <citation type="submission" date="2016-11" db="EMBL/GenBank/DDBJ databases">
        <authorList>
            <person name="Jaros S."/>
            <person name="Januszkiewicz K."/>
            <person name="Wedrychowicz H."/>
        </authorList>
    </citation>
    <scope>NUCLEOTIDE SEQUENCE [LARGE SCALE GENOMIC DNA]</scope>
    <source>
        <strain evidence="1 2">DSM 21864</strain>
    </source>
</reference>
<protein>
    <submittedName>
        <fullName evidence="1">Uncharacterized protein</fullName>
    </submittedName>
</protein>
<evidence type="ECO:0000313" key="2">
    <source>
        <dbReference type="Proteomes" id="UP000184080"/>
    </source>
</evidence>